<keyword evidence="3" id="KW-1185">Reference proteome</keyword>
<organism evidence="2 3">
    <name type="scientific">Clostridium frigidicarnis</name>
    <dbReference type="NCBI Taxonomy" id="84698"/>
    <lineage>
        <taxon>Bacteria</taxon>
        <taxon>Bacillati</taxon>
        <taxon>Bacillota</taxon>
        <taxon>Clostridia</taxon>
        <taxon>Eubacteriales</taxon>
        <taxon>Clostridiaceae</taxon>
        <taxon>Clostridium</taxon>
    </lineage>
</organism>
<evidence type="ECO:0000256" key="1">
    <source>
        <dbReference type="SAM" id="MobiDB-lite"/>
    </source>
</evidence>
<evidence type="ECO:0000313" key="3">
    <source>
        <dbReference type="Proteomes" id="UP000198619"/>
    </source>
</evidence>
<dbReference type="STRING" id="84698.SAMN04488528_1001106"/>
<feature type="compositionally biased region" description="Basic and acidic residues" evidence="1">
    <location>
        <begin position="19"/>
        <end position="28"/>
    </location>
</feature>
<protein>
    <submittedName>
        <fullName evidence="2">Uncharacterized protein</fullName>
    </submittedName>
</protein>
<dbReference type="Proteomes" id="UP000198619">
    <property type="component" value="Unassembled WGS sequence"/>
</dbReference>
<proteinExistence type="predicted"/>
<gene>
    <name evidence="2" type="ORF">SAMN04488528_1001106</name>
</gene>
<reference evidence="2 3" key="1">
    <citation type="submission" date="2016-10" db="EMBL/GenBank/DDBJ databases">
        <authorList>
            <person name="de Groot N.N."/>
        </authorList>
    </citation>
    <scope>NUCLEOTIDE SEQUENCE [LARGE SCALE GENOMIC DNA]</scope>
    <source>
        <strain evidence="2 3">DSM 12271</strain>
    </source>
</reference>
<feature type="compositionally biased region" description="Basic residues" evidence="1">
    <location>
        <begin position="29"/>
        <end position="41"/>
    </location>
</feature>
<dbReference type="RefSeq" id="WP_278336764.1">
    <property type="nucleotide sequence ID" value="NZ_FOKI01000001.1"/>
</dbReference>
<name>A0A1I0V265_9CLOT</name>
<accession>A0A1I0V265</accession>
<dbReference type="AlphaFoldDB" id="A0A1I0V265"/>
<sequence length="41" mass="5101">MNFEKMIDKYLKESESKQRYLNKRADKKAGKRKIKLNREKR</sequence>
<dbReference type="EMBL" id="FOKI01000001">
    <property type="protein sequence ID" value="SFA70405.1"/>
    <property type="molecule type" value="Genomic_DNA"/>
</dbReference>
<evidence type="ECO:0000313" key="2">
    <source>
        <dbReference type="EMBL" id="SFA70405.1"/>
    </source>
</evidence>
<feature type="region of interest" description="Disordered" evidence="1">
    <location>
        <begin position="19"/>
        <end position="41"/>
    </location>
</feature>